<dbReference type="InterPro" id="IPR050194">
    <property type="entry name" value="Glycosyltransferase_grp1"/>
</dbReference>
<keyword evidence="3" id="KW-0808">Transferase</keyword>
<dbReference type="CDD" id="cd03801">
    <property type="entry name" value="GT4_PimA-like"/>
    <property type="match status" value="1"/>
</dbReference>
<reference evidence="4" key="1">
    <citation type="submission" date="2020-08" db="EMBL/GenBank/DDBJ databases">
        <title>Complete genome sequence of Sphingobium barthaii strain KK22, a high-molecular-weight polycyclic aromatic hydrocarbon-degrading soil bacterium.</title>
        <authorList>
            <person name="Mori J.F."/>
            <person name="Kanaly R.A."/>
        </authorList>
    </citation>
    <scope>NUCLEOTIDE SEQUENCE [LARGE SCALE GENOMIC DNA]</scope>
    <source>
        <strain evidence="4">KK22</strain>
    </source>
</reference>
<dbReference type="InterPro" id="IPR028098">
    <property type="entry name" value="Glyco_trans_4-like_N"/>
</dbReference>
<dbReference type="Gene3D" id="3.40.50.2000">
    <property type="entry name" value="Glycogen Phosphorylase B"/>
    <property type="match status" value="3"/>
</dbReference>
<feature type="domain" description="Glycosyltransferase subfamily 4-like N-terminal" evidence="2">
    <location>
        <begin position="23"/>
        <end position="123"/>
    </location>
</feature>
<dbReference type="RefSeq" id="WP_193666658.1">
    <property type="nucleotide sequence ID" value="NZ_CP060035.1"/>
</dbReference>
<name>A0A7M2GDN0_SPHSA</name>
<evidence type="ECO:0000259" key="2">
    <source>
        <dbReference type="Pfam" id="PF13439"/>
    </source>
</evidence>
<evidence type="ECO:0000259" key="1">
    <source>
        <dbReference type="Pfam" id="PF00534"/>
    </source>
</evidence>
<gene>
    <name evidence="3" type="ORF">H5V43_11150</name>
</gene>
<accession>A0A7M2GDN0</accession>
<dbReference type="Pfam" id="PF00534">
    <property type="entry name" value="Glycos_transf_1"/>
    <property type="match status" value="1"/>
</dbReference>
<evidence type="ECO:0000313" key="4">
    <source>
        <dbReference type="Proteomes" id="UP000593663"/>
    </source>
</evidence>
<protein>
    <submittedName>
        <fullName evidence="3">Glycosyltransferase family 4 protein</fullName>
    </submittedName>
</protein>
<dbReference type="SUPFAM" id="SSF53756">
    <property type="entry name" value="UDP-Glycosyltransferase/glycogen phosphorylase"/>
    <property type="match status" value="1"/>
</dbReference>
<dbReference type="PANTHER" id="PTHR45947">
    <property type="entry name" value="SULFOQUINOVOSYL TRANSFERASE SQD2"/>
    <property type="match status" value="1"/>
</dbReference>
<dbReference type="Pfam" id="PF13439">
    <property type="entry name" value="Glyco_transf_4"/>
    <property type="match status" value="1"/>
</dbReference>
<feature type="domain" description="Glycosyl transferase family 1" evidence="1">
    <location>
        <begin position="205"/>
        <end position="350"/>
    </location>
</feature>
<organism evidence="3 4">
    <name type="scientific">Sphingobium fuliginis (strain ATCC 27551)</name>
    <dbReference type="NCBI Taxonomy" id="336203"/>
    <lineage>
        <taxon>Bacteria</taxon>
        <taxon>Pseudomonadati</taxon>
        <taxon>Pseudomonadota</taxon>
        <taxon>Alphaproteobacteria</taxon>
        <taxon>Sphingomonadales</taxon>
        <taxon>Sphingomonadaceae</taxon>
        <taxon>Sphingobium</taxon>
    </lineage>
</organism>
<dbReference type="GO" id="GO:0016758">
    <property type="term" value="F:hexosyltransferase activity"/>
    <property type="evidence" value="ECO:0007669"/>
    <property type="project" value="TreeGrafter"/>
</dbReference>
<evidence type="ECO:0000313" key="3">
    <source>
        <dbReference type="EMBL" id="QOT70688.1"/>
    </source>
</evidence>
<dbReference type="EMBL" id="CP060035">
    <property type="protein sequence ID" value="QOT70688.1"/>
    <property type="molecule type" value="Genomic_DNA"/>
</dbReference>
<dbReference type="InterPro" id="IPR001296">
    <property type="entry name" value="Glyco_trans_1"/>
</dbReference>
<dbReference type="PANTHER" id="PTHR45947:SF3">
    <property type="entry name" value="SULFOQUINOVOSYL TRANSFERASE SQD2"/>
    <property type="match status" value="1"/>
</dbReference>
<dbReference type="KEGG" id="sbar:H5V43_11150"/>
<dbReference type="AlphaFoldDB" id="A0A7M2GDN0"/>
<proteinExistence type="predicted"/>
<sequence length="383" mass="42249">MTDVPAIPKRICVVYDCLYPWTVGGAERWYRALAERFAARGYEVTYLTLRQWNADNAPAIAGVTVVPVGPVMPLYVGERRRIWPPVRFGIGVFAHFVRKGRHYDHVHTASFPFFSLLALGAARLWCRFSLDVDWFEVWTASYWREYLGRLGPIGAGVQALCAKIPQRAFVFSSLHGNRLAGLGRQFVHLTGAYTGGPKPSCAPSSVPTLLYAGRLVAPKRVDLLLDAFALLHVNHPDIRLNIFGDGPDRDALTAQARTLGLENVVTFAGFVSEAELERAMGEALAIVQPSEREGYGLVVVEASARSIPTVVVEAPDNAAIELVSPCENGLVAKSDPESLAEALLAMVGDPVGWRQRTADWYARNHERLSLDHSLEQVERSINF</sequence>
<dbReference type="Proteomes" id="UP000593663">
    <property type="component" value="Chromosome 1"/>
</dbReference>